<keyword evidence="7" id="KW-0325">Glycoprotein</keyword>
<feature type="signal peptide" evidence="9">
    <location>
        <begin position="1"/>
        <end position="21"/>
    </location>
</feature>
<feature type="region of interest" description="Disordered" evidence="8">
    <location>
        <begin position="133"/>
        <end position="224"/>
    </location>
</feature>
<dbReference type="PANTHER" id="PTHR31044">
    <property type="entry name" value="BETA-1,3 GLUCANASE"/>
    <property type="match status" value="1"/>
</dbReference>
<dbReference type="GO" id="GO:0098552">
    <property type="term" value="C:side of membrane"/>
    <property type="evidence" value="ECO:0007669"/>
    <property type="project" value="UniProtKB-KW"/>
</dbReference>
<feature type="compositionally biased region" description="Pro residues" evidence="8">
    <location>
        <begin position="152"/>
        <end position="193"/>
    </location>
</feature>
<evidence type="ECO:0000313" key="11">
    <source>
        <dbReference type="EMBL" id="KAG0477362.1"/>
    </source>
</evidence>
<comment type="subcellular location">
    <subcellularLocation>
        <location evidence="1">Cell membrane</location>
        <topology evidence="1">Lipid-anchor</topology>
        <topology evidence="1">GPI-anchor</topology>
    </subcellularLocation>
</comment>
<evidence type="ECO:0000256" key="8">
    <source>
        <dbReference type="SAM" id="MobiDB-lite"/>
    </source>
</evidence>
<protein>
    <recommendedName>
        <fullName evidence="10">X8 domain-containing protein</fullName>
    </recommendedName>
</protein>
<feature type="chain" id="PRO_5032945013" description="X8 domain-containing protein" evidence="9">
    <location>
        <begin position="22"/>
        <end position="352"/>
    </location>
</feature>
<evidence type="ECO:0000256" key="7">
    <source>
        <dbReference type="ARBA" id="ARBA00023180"/>
    </source>
</evidence>
<dbReference type="Pfam" id="PF07983">
    <property type="entry name" value="X8"/>
    <property type="match status" value="1"/>
</dbReference>
<dbReference type="GO" id="GO:0009506">
    <property type="term" value="C:plasmodesma"/>
    <property type="evidence" value="ECO:0007669"/>
    <property type="project" value="UniProtKB-ARBA"/>
</dbReference>
<keyword evidence="4 9" id="KW-0732">Signal</keyword>
<evidence type="ECO:0000313" key="12">
    <source>
        <dbReference type="Proteomes" id="UP000636800"/>
    </source>
</evidence>
<keyword evidence="3" id="KW-0449">Lipoprotein</keyword>
<dbReference type="InterPro" id="IPR044788">
    <property type="entry name" value="X8_dom_prot"/>
</dbReference>
<comment type="caution">
    <text evidence="11">The sequence shown here is derived from an EMBL/GenBank/DDBJ whole genome shotgun (WGS) entry which is preliminary data.</text>
</comment>
<evidence type="ECO:0000256" key="4">
    <source>
        <dbReference type="ARBA" id="ARBA00022729"/>
    </source>
</evidence>
<feature type="domain" description="X8" evidence="10">
    <location>
        <begin position="265"/>
        <end position="349"/>
    </location>
</feature>
<dbReference type="FunFam" id="1.20.58.1040:FF:000001">
    <property type="entry name" value="Glucan endo-1,3-beta-glucosidase 4"/>
    <property type="match status" value="1"/>
</dbReference>
<sequence>MEQRTDYLGLLALLFLLYAAAKFPSPCEGRHIRHLKKYIKFNKHPREQKSKPARNLQVYTSLDSFYVGSPFSLPPFENVMGPYPSPQDYPPFCVYPPPFPNTPMPPLGTIPLQSPPPPPPMLLIPNPPEYIPSPPEAGPGTPTIGPGTPIVFPGPPGYEPTPPGFQPNPPGFQPNPPGFEPAPPGAVPSPPEAGPGTPTIGPGAPIVVPGPPGYEPTPPGIVPSPPEYIPGPPEFVPGPPIFLPPIVYPPPNVPPPPLSVTTEGLWCVAKPTVPDPIIQEAMSYACGSGADCDEIEPNGSCYLPDTTIAHASFAFNSYWQRTRVAGGTCDFGGTAILVTRDPSYDGCHFMMN</sequence>
<dbReference type="InterPro" id="IPR012946">
    <property type="entry name" value="X8"/>
</dbReference>
<name>A0A835QZ77_VANPL</name>
<dbReference type="Gene3D" id="1.20.58.1040">
    <property type="match status" value="1"/>
</dbReference>
<dbReference type="SMART" id="SM00768">
    <property type="entry name" value="X8"/>
    <property type="match status" value="1"/>
</dbReference>
<proteinExistence type="predicted"/>
<dbReference type="GO" id="GO:0005886">
    <property type="term" value="C:plasma membrane"/>
    <property type="evidence" value="ECO:0007669"/>
    <property type="project" value="UniProtKB-SubCell"/>
</dbReference>
<evidence type="ECO:0000256" key="1">
    <source>
        <dbReference type="ARBA" id="ARBA00004609"/>
    </source>
</evidence>
<gene>
    <name evidence="11" type="ORF">HPP92_014203</name>
</gene>
<feature type="compositionally biased region" description="Pro residues" evidence="8">
    <location>
        <begin position="208"/>
        <end position="224"/>
    </location>
</feature>
<feature type="compositionally biased region" description="Low complexity" evidence="8">
    <location>
        <begin position="138"/>
        <end position="151"/>
    </location>
</feature>
<dbReference type="EMBL" id="JADCNL010000006">
    <property type="protein sequence ID" value="KAG0477362.1"/>
    <property type="molecule type" value="Genomic_DNA"/>
</dbReference>
<evidence type="ECO:0000256" key="9">
    <source>
        <dbReference type="SAM" id="SignalP"/>
    </source>
</evidence>
<evidence type="ECO:0000259" key="10">
    <source>
        <dbReference type="SMART" id="SM00768"/>
    </source>
</evidence>
<evidence type="ECO:0000256" key="3">
    <source>
        <dbReference type="ARBA" id="ARBA00022622"/>
    </source>
</evidence>
<dbReference type="PRINTS" id="PR01217">
    <property type="entry name" value="PRICHEXTENSN"/>
</dbReference>
<keyword evidence="6" id="KW-1015">Disulfide bond</keyword>
<organism evidence="11 12">
    <name type="scientific">Vanilla planifolia</name>
    <name type="common">Vanilla</name>
    <dbReference type="NCBI Taxonomy" id="51239"/>
    <lineage>
        <taxon>Eukaryota</taxon>
        <taxon>Viridiplantae</taxon>
        <taxon>Streptophyta</taxon>
        <taxon>Embryophyta</taxon>
        <taxon>Tracheophyta</taxon>
        <taxon>Spermatophyta</taxon>
        <taxon>Magnoliopsida</taxon>
        <taxon>Liliopsida</taxon>
        <taxon>Asparagales</taxon>
        <taxon>Orchidaceae</taxon>
        <taxon>Vanilloideae</taxon>
        <taxon>Vanilleae</taxon>
        <taxon>Vanilla</taxon>
    </lineage>
</organism>
<evidence type="ECO:0000256" key="6">
    <source>
        <dbReference type="ARBA" id="ARBA00023157"/>
    </source>
</evidence>
<dbReference type="PANTHER" id="PTHR31044:SF73">
    <property type="entry name" value="OS09G0560850 PROTEIN"/>
    <property type="match status" value="1"/>
</dbReference>
<keyword evidence="2" id="KW-1003">Cell membrane</keyword>
<feature type="compositionally biased region" description="Low complexity" evidence="8">
    <location>
        <begin position="194"/>
        <end position="207"/>
    </location>
</feature>
<evidence type="ECO:0000256" key="2">
    <source>
        <dbReference type="ARBA" id="ARBA00022475"/>
    </source>
</evidence>
<keyword evidence="3" id="KW-0336">GPI-anchor</keyword>
<accession>A0A835QZ77</accession>
<evidence type="ECO:0000256" key="5">
    <source>
        <dbReference type="ARBA" id="ARBA00023136"/>
    </source>
</evidence>
<dbReference type="AlphaFoldDB" id="A0A835QZ77"/>
<dbReference type="Proteomes" id="UP000636800">
    <property type="component" value="Chromosome 6"/>
</dbReference>
<reference evidence="11 12" key="1">
    <citation type="journal article" date="2020" name="Nat. Food">
        <title>A phased Vanilla planifolia genome enables genetic improvement of flavour and production.</title>
        <authorList>
            <person name="Hasing T."/>
            <person name="Tang H."/>
            <person name="Brym M."/>
            <person name="Khazi F."/>
            <person name="Huang T."/>
            <person name="Chambers A.H."/>
        </authorList>
    </citation>
    <scope>NUCLEOTIDE SEQUENCE [LARGE SCALE GENOMIC DNA]</scope>
    <source>
        <tissue evidence="11">Leaf</tissue>
    </source>
</reference>
<keyword evidence="12" id="KW-1185">Reference proteome</keyword>
<keyword evidence="5" id="KW-0472">Membrane</keyword>